<evidence type="ECO:0000256" key="2">
    <source>
        <dbReference type="ARBA" id="ARBA00022692"/>
    </source>
</evidence>
<dbReference type="Pfam" id="PF01956">
    <property type="entry name" value="EMC3_TMCO1"/>
    <property type="match status" value="1"/>
</dbReference>
<dbReference type="GO" id="GO:0016020">
    <property type="term" value="C:membrane"/>
    <property type="evidence" value="ECO:0007669"/>
    <property type="project" value="UniProtKB-SubCell"/>
</dbReference>
<keyword evidence="3 5" id="KW-1133">Transmembrane helix</keyword>
<feature type="transmembrane region" description="Helical" evidence="5">
    <location>
        <begin position="33"/>
        <end position="54"/>
    </location>
</feature>
<dbReference type="AlphaFoldDB" id="A0A497EUH0"/>
<dbReference type="InterPro" id="IPR002809">
    <property type="entry name" value="EMC3/TMCO1"/>
</dbReference>
<accession>A0A497EUH0</accession>
<proteinExistence type="predicted"/>
<evidence type="ECO:0000313" key="6">
    <source>
        <dbReference type="EMBL" id="RLE51034.1"/>
    </source>
</evidence>
<dbReference type="SMART" id="SM01415">
    <property type="entry name" value="DUF106"/>
    <property type="match status" value="1"/>
</dbReference>
<reference evidence="6 7" key="1">
    <citation type="submission" date="2018-06" db="EMBL/GenBank/DDBJ databases">
        <title>Extensive metabolic versatility and redundancy in microbially diverse, dynamic hydrothermal sediments.</title>
        <authorList>
            <person name="Dombrowski N."/>
            <person name="Teske A."/>
            <person name="Baker B.J."/>
        </authorList>
    </citation>
    <scope>NUCLEOTIDE SEQUENCE [LARGE SCALE GENOMIC DNA]</scope>
    <source>
        <strain evidence="6">B34_G17</strain>
    </source>
</reference>
<evidence type="ECO:0000256" key="4">
    <source>
        <dbReference type="ARBA" id="ARBA00023136"/>
    </source>
</evidence>
<dbReference type="InterPro" id="IPR038978">
    <property type="entry name" value="MJ0935"/>
</dbReference>
<keyword evidence="4 5" id="KW-0472">Membrane</keyword>
<organism evidence="6 7">
    <name type="scientific">Thermoproteota archaeon</name>
    <dbReference type="NCBI Taxonomy" id="2056631"/>
    <lineage>
        <taxon>Archaea</taxon>
        <taxon>Thermoproteota</taxon>
    </lineage>
</organism>
<name>A0A497EUH0_9CREN</name>
<evidence type="ECO:0000256" key="3">
    <source>
        <dbReference type="ARBA" id="ARBA00022989"/>
    </source>
</evidence>
<dbReference type="EMBL" id="QMQX01000137">
    <property type="protein sequence ID" value="RLE51034.1"/>
    <property type="molecule type" value="Genomic_DNA"/>
</dbReference>
<dbReference type="PANTHER" id="PTHR42198">
    <property type="entry name" value="INTEGRAL MEMBRANE PROTEIN"/>
    <property type="match status" value="1"/>
</dbReference>
<protein>
    <recommendedName>
        <fullName evidence="8">DUF106 domain-containing protein</fullName>
    </recommendedName>
</protein>
<comment type="subcellular location">
    <subcellularLocation>
        <location evidence="1">Membrane</location>
        <topology evidence="1">Multi-pass membrane protein</topology>
    </subcellularLocation>
</comment>
<evidence type="ECO:0000313" key="7">
    <source>
        <dbReference type="Proteomes" id="UP000272051"/>
    </source>
</evidence>
<gene>
    <name evidence="6" type="ORF">DRJ33_06635</name>
</gene>
<comment type="caution">
    <text evidence="6">The sequence shown here is derived from an EMBL/GenBank/DDBJ whole genome shotgun (WGS) entry which is preliminary data.</text>
</comment>
<evidence type="ECO:0008006" key="8">
    <source>
        <dbReference type="Google" id="ProtNLM"/>
    </source>
</evidence>
<dbReference type="PANTHER" id="PTHR42198:SF1">
    <property type="entry name" value="INTEGRAL MEMBRANE PROTEIN"/>
    <property type="match status" value="1"/>
</dbReference>
<dbReference type="Proteomes" id="UP000272051">
    <property type="component" value="Unassembled WGS sequence"/>
</dbReference>
<evidence type="ECO:0000256" key="5">
    <source>
        <dbReference type="SAM" id="Phobius"/>
    </source>
</evidence>
<evidence type="ECO:0000256" key="1">
    <source>
        <dbReference type="ARBA" id="ARBA00004141"/>
    </source>
</evidence>
<feature type="transmembrane region" description="Helical" evidence="5">
    <location>
        <begin position="144"/>
        <end position="164"/>
    </location>
</feature>
<sequence length="175" mass="19942">MVFEQLTQAYISIVTWLIEVLGPTWRTPPYSTLLVFLLAAFLAISSSLITRALVDVEKMSRHMKEVTEWRKEYMQALKSGDQKLIAKMKKREASIKKMQSEMSKQQLKPLAATFIPFILIWWLFNGVFGGSVVAVSPIPLPFVGYYLDFISWYILSSFGLTTLVQKLLGISTLPE</sequence>
<keyword evidence="2 5" id="KW-0812">Transmembrane</keyword>
<feature type="transmembrane region" description="Helical" evidence="5">
    <location>
        <begin position="107"/>
        <end position="124"/>
    </location>
</feature>